<sequence>VFTEQVMQFDKSVVNLTEKFEKIRLRDKYHIIITELDNLIKNSKSK</sequence>
<comment type="caution">
    <text evidence="1">The sequence shown here is derived from an EMBL/GenBank/DDBJ whole genome shotgun (WGS) entry which is preliminary data.</text>
</comment>
<organism evidence="1">
    <name type="scientific">marine sediment metagenome</name>
    <dbReference type="NCBI Taxonomy" id="412755"/>
    <lineage>
        <taxon>unclassified sequences</taxon>
        <taxon>metagenomes</taxon>
        <taxon>ecological metagenomes</taxon>
    </lineage>
</organism>
<proteinExistence type="predicted"/>
<accession>X1K982</accession>
<protein>
    <submittedName>
        <fullName evidence="1">Uncharacterized protein</fullName>
    </submittedName>
</protein>
<name>X1K982_9ZZZZ</name>
<gene>
    <name evidence="1" type="ORF">S03H2_67877</name>
</gene>
<dbReference type="AlphaFoldDB" id="X1K982"/>
<reference evidence="1" key="1">
    <citation type="journal article" date="2014" name="Front. Microbiol.">
        <title>High frequency of phylogenetically diverse reductive dehalogenase-homologous genes in deep subseafloor sedimentary metagenomes.</title>
        <authorList>
            <person name="Kawai M."/>
            <person name="Futagami T."/>
            <person name="Toyoda A."/>
            <person name="Takaki Y."/>
            <person name="Nishi S."/>
            <person name="Hori S."/>
            <person name="Arai W."/>
            <person name="Tsubouchi T."/>
            <person name="Morono Y."/>
            <person name="Uchiyama I."/>
            <person name="Ito T."/>
            <person name="Fujiyama A."/>
            <person name="Inagaki F."/>
            <person name="Takami H."/>
        </authorList>
    </citation>
    <scope>NUCLEOTIDE SEQUENCE</scope>
    <source>
        <strain evidence="1">Expedition CK06-06</strain>
    </source>
</reference>
<feature type="non-terminal residue" evidence="1">
    <location>
        <position position="1"/>
    </location>
</feature>
<dbReference type="EMBL" id="BARU01044525">
    <property type="protein sequence ID" value="GAH78623.1"/>
    <property type="molecule type" value="Genomic_DNA"/>
</dbReference>
<evidence type="ECO:0000313" key="1">
    <source>
        <dbReference type="EMBL" id="GAH78623.1"/>
    </source>
</evidence>